<evidence type="ECO:0000313" key="9">
    <source>
        <dbReference type="EMBL" id="GFE81045.1"/>
    </source>
</evidence>
<evidence type="ECO:0000259" key="8">
    <source>
        <dbReference type="Pfam" id="PF12704"/>
    </source>
</evidence>
<feature type="transmembrane region" description="Helical" evidence="6">
    <location>
        <begin position="259"/>
        <end position="280"/>
    </location>
</feature>
<comment type="caution">
    <text evidence="9">The sequence shown here is derived from an EMBL/GenBank/DDBJ whole genome shotgun (WGS) entry which is preliminary data.</text>
</comment>
<dbReference type="InterPro" id="IPR003838">
    <property type="entry name" value="ABC3_permease_C"/>
</dbReference>
<feature type="domain" description="MacB-like periplasmic core" evidence="8">
    <location>
        <begin position="26"/>
        <end position="228"/>
    </location>
</feature>
<dbReference type="PANTHER" id="PTHR43738:SF3">
    <property type="entry name" value="ABC TRANSPORTER PERMEASE"/>
    <property type="match status" value="1"/>
</dbReference>
<name>A0A829YCS5_9GAMM</name>
<feature type="domain" description="ABC3 transporter permease C-terminal" evidence="7">
    <location>
        <begin position="262"/>
        <end position="376"/>
    </location>
</feature>
<organism evidence="9 10">
    <name type="scientific">Steroidobacter agaridevorans</name>
    <dbReference type="NCBI Taxonomy" id="2695856"/>
    <lineage>
        <taxon>Bacteria</taxon>
        <taxon>Pseudomonadati</taxon>
        <taxon>Pseudomonadota</taxon>
        <taxon>Gammaproteobacteria</taxon>
        <taxon>Steroidobacterales</taxon>
        <taxon>Steroidobacteraceae</taxon>
        <taxon>Steroidobacter</taxon>
    </lineage>
</organism>
<dbReference type="RefSeq" id="WP_161812747.1">
    <property type="nucleotide sequence ID" value="NZ_BLJN01000003.1"/>
</dbReference>
<dbReference type="PANTHER" id="PTHR43738">
    <property type="entry name" value="ABC TRANSPORTER, MEMBRANE PROTEIN"/>
    <property type="match status" value="1"/>
</dbReference>
<feature type="transmembrane region" description="Helical" evidence="6">
    <location>
        <begin position="21"/>
        <end position="39"/>
    </location>
</feature>
<gene>
    <name evidence="9" type="ORF">GCM10011487_30450</name>
</gene>
<keyword evidence="2" id="KW-1003">Cell membrane</keyword>
<accession>A0A829YCS5</accession>
<evidence type="ECO:0000256" key="5">
    <source>
        <dbReference type="ARBA" id="ARBA00023136"/>
    </source>
</evidence>
<protein>
    <submittedName>
        <fullName evidence="9">Membrane protein</fullName>
    </submittedName>
</protein>
<evidence type="ECO:0000259" key="7">
    <source>
        <dbReference type="Pfam" id="PF02687"/>
    </source>
</evidence>
<evidence type="ECO:0000313" key="10">
    <source>
        <dbReference type="Proteomes" id="UP000445000"/>
    </source>
</evidence>
<evidence type="ECO:0000256" key="1">
    <source>
        <dbReference type="ARBA" id="ARBA00004651"/>
    </source>
</evidence>
<evidence type="ECO:0000256" key="2">
    <source>
        <dbReference type="ARBA" id="ARBA00022475"/>
    </source>
</evidence>
<dbReference type="Proteomes" id="UP000445000">
    <property type="component" value="Unassembled WGS sequence"/>
</dbReference>
<feature type="transmembrane region" description="Helical" evidence="6">
    <location>
        <begin position="301"/>
        <end position="329"/>
    </location>
</feature>
<keyword evidence="5 6" id="KW-0472">Membrane</keyword>
<keyword evidence="10" id="KW-1185">Reference proteome</keyword>
<feature type="transmembrane region" description="Helical" evidence="6">
    <location>
        <begin position="349"/>
        <end position="368"/>
    </location>
</feature>
<dbReference type="Pfam" id="PF02687">
    <property type="entry name" value="FtsX"/>
    <property type="match status" value="1"/>
</dbReference>
<dbReference type="Pfam" id="PF12704">
    <property type="entry name" value="MacB_PCD"/>
    <property type="match status" value="1"/>
</dbReference>
<reference evidence="10" key="1">
    <citation type="submission" date="2020-01" db="EMBL/GenBank/DDBJ databases">
        <title>'Steroidobacter agaridevorans' sp. nov., agar-degrading bacteria isolated from rhizosphere soils.</title>
        <authorList>
            <person name="Ikenaga M."/>
            <person name="Kataoka M."/>
            <person name="Murouchi A."/>
            <person name="Katsuragi S."/>
            <person name="Sakai M."/>
        </authorList>
    </citation>
    <scope>NUCLEOTIDE SEQUENCE [LARGE SCALE GENOMIC DNA]</scope>
    <source>
        <strain evidence="10">YU21-B</strain>
    </source>
</reference>
<comment type="subcellular location">
    <subcellularLocation>
        <location evidence="1">Cell membrane</location>
        <topology evidence="1">Multi-pass membrane protein</topology>
    </subcellularLocation>
</comment>
<evidence type="ECO:0000256" key="3">
    <source>
        <dbReference type="ARBA" id="ARBA00022692"/>
    </source>
</evidence>
<evidence type="ECO:0000256" key="6">
    <source>
        <dbReference type="SAM" id="Phobius"/>
    </source>
</evidence>
<dbReference type="EMBL" id="BLJN01000003">
    <property type="protein sequence ID" value="GFE81045.1"/>
    <property type="molecule type" value="Genomic_DNA"/>
</dbReference>
<proteinExistence type="predicted"/>
<keyword evidence="3 6" id="KW-0812">Transmembrane</keyword>
<sequence length="385" mass="42051">MFKYLPLLWANLGRKRLRTSLTLASIVVAFLLFGLMQTLRVAMTGSPELAGIDRLITMHKTSFVQSLPLAYLNRVKGVDGVVTASSQDWFGGVYQEDRNQIAAFAIDAPTFFEVYNEYKLKPEEKQAFLQDRTAVIVGPMIAERFKWKVGDTIPMRSNIWTRKDDGGNSWPMKIAGIYQASNGDNQSMYFHYDYLNESRAEIRDMIGWVVVKVKDPDRSADIARSIDDLFRNSSTETKTSTEKAFIQGFANQMGNIGKLLTFVAAAVFFTMLLVTANTMGQAIRERINEIGVMKTLGFSGAGVTFLIIAEAILVTGLGGLIGLGLAALASKGIGAAVAQFFPVLGMPPATWGIGVVLIVLLGGLAAAIPCTQASRLKIVDALRKS</sequence>
<dbReference type="InterPro" id="IPR051125">
    <property type="entry name" value="ABC-4/HrtB_transporter"/>
</dbReference>
<keyword evidence="4 6" id="KW-1133">Transmembrane helix</keyword>
<evidence type="ECO:0000256" key="4">
    <source>
        <dbReference type="ARBA" id="ARBA00022989"/>
    </source>
</evidence>
<dbReference type="GO" id="GO:0005886">
    <property type="term" value="C:plasma membrane"/>
    <property type="evidence" value="ECO:0007669"/>
    <property type="project" value="UniProtKB-SubCell"/>
</dbReference>
<dbReference type="InterPro" id="IPR025857">
    <property type="entry name" value="MacB_PCD"/>
</dbReference>
<dbReference type="AlphaFoldDB" id="A0A829YCS5"/>